<keyword evidence="6" id="KW-1185">Reference proteome</keyword>
<dbReference type="InterPro" id="IPR000629">
    <property type="entry name" value="RNA-helicase_DEAD-box_CS"/>
</dbReference>
<evidence type="ECO:0000259" key="4">
    <source>
        <dbReference type="PROSITE" id="PS51192"/>
    </source>
</evidence>
<dbReference type="Proteomes" id="UP001642484">
    <property type="component" value="Unassembled WGS sequence"/>
</dbReference>
<feature type="domain" description="Helicase ATP-binding" evidence="4">
    <location>
        <begin position="283"/>
        <end position="437"/>
    </location>
</feature>
<keyword evidence="2 3" id="KW-0347">Helicase</keyword>
<dbReference type="PROSITE" id="PS51192">
    <property type="entry name" value="HELICASE_ATP_BIND_1"/>
    <property type="match status" value="1"/>
</dbReference>
<protein>
    <recommendedName>
        <fullName evidence="4">Helicase ATP-binding domain-containing protein</fullName>
    </recommendedName>
</protein>
<evidence type="ECO:0000313" key="5">
    <source>
        <dbReference type="EMBL" id="CAK8996848.1"/>
    </source>
</evidence>
<evidence type="ECO:0000256" key="3">
    <source>
        <dbReference type="RuleBase" id="RU000492"/>
    </source>
</evidence>
<dbReference type="SUPFAM" id="SSF52540">
    <property type="entry name" value="P-loop containing nucleoside triphosphate hydrolases"/>
    <property type="match status" value="1"/>
</dbReference>
<dbReference type="EMBL" id="CAXAMN010001903">
    <property type="protein sequence ID" value="CAK8996848.1"/>
    <property type="molecule type" value="Genomic_DNA"/>
</dbReference>
<evidence type="ECO:0000256" key="1">
    <source>
        <dbReference type="ARBA" id="ARBA00022801"/>
    </source>
</evidence>
<keyword evidence="1 3" id="KW-0378">Hydrolase</keyword>
<dbReference type="InterPro" id="IPR014001">
    <property type="entry name" value="Helicase_ATP-bd"/>
</dbReference>
<keyword evidence="3" id="KW-0067">ATP-binding</keyword>
<sequence length="437" mass="48491">MWNTGIRQLTGKGYMQSASAYPGLRAAGLQVFFPAKLLQGLQPLMGRHIHSPRSPVRCRKPLGRAERSVEERQLWLPATHGQEENNSGVRMVVMHTIHSQPKLHKLQIGIKERKTMAGTREDKIMDGVNKIKPVAMPLGETGLAHSSLRSSLHSRMIAGAIGVALQPRQHSLGRMQRRDVGKTIGRISRRLRTTMWRGGVPPGTNVTADPFHGQREARATGEDFDLYDSVSVNVTGTGAECLPSLTTFQDMFDRFSDKIPKTLHDNMKQCGFVRPTPVQKYAIPAGLEGRDVMCSAQTGSGKTAAFLIPMLASMIKNHHAIGDLETPFTGPCKPDTLIFSPTRELCIQTYEDALRFCYQTSHRCTRVYGQESAKRQIAELAKGADLIVATVGRLYDFVKAGIINVEEVNCLVLDEADRMLDMGFEVQIKEIAFWRAV</sequence>
<reference evidence="5 6" key="1">
    <citation type="submission" date="2024-02" db="EMBL/GenBank/DDBJ databases">
        <authorList>
            <person name="Chen Y."/>
            <person name="Shah S."/>
            <person name="Dougan E. K."/>
            <person name="Thang M."/>
            <person name="Chan C."/>
        </authorList>
    </citation>
    <scope>NUCLEOTIDE SEQUENCE [LARGE SCALE GENOMIC DNA]</scope>
</reference>
<name>A0ABP0I3J6_9DINO</name>
<dbReference type="Pfam" id="PF00270">
    <property type="entry name" value="DEAD"/>
    <property type="match status" value="1"/>
</dbReference>
<proteinExistence type="inferred from homology"/>
<dbReference type="Gene3D" id="3.40.50.300">
    <property type="entry name" value="P-loop containing nucleotide triphosphate hydrolases"/>
    <property type="match status" value="1"/>
</dbReference>
<comment type="caution">
    <text evidence="5">The sequence shown here is derived from an EMBL/GenBank/DDBJ whole genome shotgun (WGS) entry which is preliminary data.</text>
</comment>
<dbReference type="PANTHER" id="PTHR47958">
    <property type="entry name" value="ATP-DEPENDENT RNA HELICASE DBP3"/>
    <property type="match status" value="1"/>
</dbReference>
<dbReference type="PROSITE" id="PS00039">
    <property type="entry name" value="DEAD_ATP_HELICASE"/>
    <property type="match status" value="1"/>
</dbReference>
<accession>A0ABP0I3J6</accession>
<dbReference type="SMART" id="SM00487">
    <property type="entry name" value="DEXDc"/>
    <property type="match status" value="1"/>
</dbReference>
<dbReference type="InterPro" id="IPR011545">
    <property type="entry name" value="DEAD/DEAH_box_helicase_dom"/>
</dbReference>
<organism evidence="5 6">
    <name type="scientific">Durusdinium trenchii</name>
    <dbReference type="NCBI Taxonomy" id="1381693"/>
    <lineage>
        <taxon>Eukaryota</taxon>
        <taxon>Sar</taxon>
        <taxon>Alveolata</taxon>
        <taxon>Dinophyceae</taxon>
        <taxon>Suessiales</taxon>
        <taxon>Symbiodiniaceae</taxon>
        <taxon>Durusdinium</taxon>
    </lineage>
</organism>
<keyword evidence="3" id="KW-0547">Nucleotide-binding</keyword>
<gene>
    <name evidence="5" type="ORF">CCMP2556_LOCUS4621</name>
</gene>
<evidence type="ECO:0000313" key="6">
    <source>
        <dbReference type="Proteomes" id="UP001642484"/>
    </source>
</evidence>
<dbReference type="InterPro" id="IPR027417">
    <property type="entry name" value="P-loop_NTPase"/>
</dbReference>
<evidence type="ECO:0000256" key="2">
    <source>
        <dbReference type="ARBA" id="ARBA00022806"/>
    </source>
</evidence>
<comment type="similarity">
    <text evidence="3">Belongs to the DEAD box helicase family.</text>
</comment>